<gene>
    <name evidence="9" type="ORF">DSM101010T_08330</name>
</gene>
<dbReference type="InterPro" id="IPR020942">
    <property type="entry name" value="Cyt_c_III_dom"/>
</dbReference>
<accession>A0A7J0BG18</accession>
<evidence type="ECO:0000313" key="10">
    <source>
        <dbReference type="Proteomes" id="UP000503840"/>
    </source>
</evidence>
<dbReference type="Pfam" id="PF02085">
    <property type="entry name" value="Cytochrom_CIII"/>
    <property type="match status" value="1"/>
</dbReference>
<dbReference type="Proteomes" id="UP000503840">
    <property type="component" value="Unassembled WGS sequence"/>
</dbReference>
<evidence type="ECO:0000256" key="4">
    <source>
        <dbReference type="ARBA" id="ARBA00022982"/>
    </source>
</evidence>
<evidence type="ECO:0000256" key="7">
    <source>
        <dbReference type="SAM" id="SignalP"/>
    </source>
</evidence>
<evidence type="ECO:0000256" key="3">
    <source>
        <dbReference type="ARBA" id="ARBA00022723"/>
    </source>
</evidence>
<dbReference type="Gene3D" id="3.90.10.10">
    <property type="entry name" value="Cytochrome C3"/>
    <property type="match status" value="1"/>
</dbReference>
<dbReference type="AlphaFoldDB" id="A0A7J0BG18"/>
<evidence type="ECO:0000256" key="6">
    <source>
        <dbReference type="PIRSR" id="PIRSR602322-1"/>
    </source>
</evidence>
<dbReference type="SUPFAM" id="SSF48695">
    <property type="entry name" value="Multiheme cytochromes"/>
    <property type="match status" value="1"/>
</dbReference>
<keyword evidence="3 6" id="KW-0479">Metal-binding</keyword>
<keyword evidence="7" id="KW-0732">Signal</keyword>
<protein>
    <submittedName>
        <fullName evidence="9">Cytochrome c3</fullName>
    </submittedName>
</protein>
<evidence type="ECO:0000256" key="1">
    <source>
        <dbReference type="ARBA" id="ARBA00022448"/>
    </source>
</evidence>
<feature type="binding site" description="axial binding residue" evidence="6">
    <location>
        <position position="104"/>
    </location>
    <ligand>
        <name>heme c</name>
        <dbReference type="ChEBI" id="CHEBI:61717"/>
        <label>1</label>
    </ligand>
    <ligandPart>
        <name>Fe</name>
        <dbReference type="ChEBI" id="CHEBI:18248"/>
    </ligandPart>
</feature>
<feature type="binding site" description="axial binding residue" evidence="6">
    <location>
        <position position="55"/>
    </location>
    <ligand>
        <name>heme c</name>
        <dbReference type="ChEBI" id="CHEBI:61717"/>
        <label>1</label>
    </ligand>
    <ligandPart>
        <name>Fe</name>
        <dbReference type="ChEBI" id="CHEBI:18248"/>
    </ligandPart>
</feature>
<comment type="caution">
    <text evidence="9">The sequence shown here is derived from an EMBL/GenBank/DDBJ whole genome shotgun (WGS) entry which is preliminary data.</text>
</comment>
<feature type="chain" id="PRO_5029578948" evidence="7">
    <location>
        <begin position="24"/>
        <end position="129"/>
    </location>
</feature>
<keyword evidence="10" id="KW-1185">Reference proteome</keyword>
<feature type="binding site" description="axial binding residue" evidence="6">
    <location>
        <position position="101"/>
    </location>
    <ligand>
        <name>heme c</name>
        <dbReference type="ChEBI" id="CHEBI:61717"/>
        <label>1</label>
    </ligand>
    <ligandPart>
        <name>Fe</name>
        <dbReference type="ChEBI" id="CHEBI:18248"/>
    </ligandPart>
</feature>
<dbReference type="CDD" id="cd08168">
    <property type="entry name" value="Cytochrom_C3"/>
    <property type="match status" value="1"/>
</dbReference>
<evidence type="ECO:0000259" key="8">
    <source>
        <dbReference type="Pfam" id="PF02085"/>
    </source>
</evidence>
<feature type="domain" description="Class III cytochrome C" evidence="8">
    <location>
        <begin position="22"/>
        <end position="125"/>
    </location>
</feature>
<dbReference type="GO" id="GO:0009055">
    <property type="term" value="F:electron transfer activity"/>
    <property type="evidence" value="ECO:0007669"/>
    <property type="project" value="InterPro"/>
</dbReference>
<reference evidence="9 10" key="1">
    <citation type="submission" date="2020-05" db="EMBL/GenBank/DDBJ databases">
        <title>Draft genome sequence of Desulfovibrio sp. strain HN2T.</title>
        <authorList>
            <person name="Ueno A."/>
            <person name="Tamazawa S."/>
            <person name="Tamamura S."/>
            <person name="Murakami T."/>
            <person name="Kiyama T."/>
            <person name="Inomata H."/>
            <person name="Amano Y."/>
            <person name="Miyakawa K."/>
            <person name="Tamaki H."/>
            <person name="Naganuma T."/>
            <person name="Kaneko K."/>
        </authorList>
    </citation>
    <scope>NUCLEOTIDE SEQUENCE [LARGE SCALE GENOMIC DNA]</scope>
    <source>
        <strain evidence="9 10">HN2</strain>
    </source>
</reference>
<feature type="binding site" description="axial binding residue" evidence="6">
    <location>
        <position position="44"/>
    </location>
    <ligand>
        <name>heme c</name>
        <dbReference type="ChEBI" id="CHEBI:61717"/>
        <label>1</label>
    </ligand>
    <ligandPart>
        <name>Fe</name>
        <dbReference type="ChEBI" id="CHEBI:18248"/>
    </ligandPart>
</feature>
<dbReference type="RefSeq" id="WP_174404177.1">
    <property type="nucleotide sequence ID" value="NZ_BLVO01000012.1"/>
</dbReference>
<feature type="binding site" description="axial binding residue" evidence="6">
    <location>
        <position position="127"/>
    </location>
    <ligand>
        <name>heme c</name>
        <dbReference type="ChEBI" id="CHEBI:61717"/>
        <label>1</label>
    </ligand>
    <ligandPart>
        <name>Fe</name>
        <dbReference type="ChEBI" id="CHEBI:18248"/>
    </ligandPart>
</feature>
<feature type="binding site" description="axial binding residue" evidence="6">
    <location>
        <position position="74"/>
    </location>
    <ligand>
        <name>heme c</name>
        <dbReference type="ChEBI" id="CHEBI:61717"/>
        <label>1</label>
    </ligand>
    <ligandPart>
        <name>Fe</name>
        <dbReference type="ChEBI" id="CHEBI:18248"/>
    </ligandPart>
</feature>
<name>A0A7J0BG18_9BACT</name>
<feature type="binding site" description="axial binding residue" evidence="6">
    <location>
        <position position="68"/>
    </location>
    <ligand>
        <name>heme c</name>
        <dbReference type="ChEBI" id="CHEBI:61717"/>
        <label>1</label>
    </ligand>
    <ligandPart>
        <name>Fe</name>
        <dbReference type="ChEBI" id="CHEBI:18248"/>
    </ligandPart>
</feature>
<keyword evidence="1" id="KW-0813">Transport</keyword>
<feature type="binding site" description="axial binding residue" evidence="6">
    <location>
        <position position="105"/>
    </location>
    <ligand>
        <name>heme c</name>
        <dbReference type="ChEBI" id="CHEBI:61717"/>
        <label>1</label>
    </ligand>
    <ligandPart>
        <name>Fe</name>
        <dbReference type="ChEBI" id="CHEBI:18248"/>
    </ligandPart>
</feature>
<feature type="binding site" description="axial binding residue" evidence="6">
    <location>
        <position position="52"/>
    </location>
    <ligand>
        <name>heme c</name>
        <dbReference type="ChEBI" id="CHEBI:61717"/>
        <label>1</label>
    </ligand>
    <ligandPart>
        <name>Fe</name>
        <dbReference type="ChEBI" id="CHEBI:18248"/>
    </ligandPart>
</feature>
<feature type="binding site" description="axial binding residue" evidence="6">
    <location>
        <position position="56"/>
    </location>
    <ligand>
        <name>heme c</name>
        <dbReference type="ChEBI" id="CHEBI:61717"/>
        <label>1</label>
    </ligand>
    <ligandPart>
        <name>Fe</name>
        <dbReference type="ChEBI" id="CHEBI:18248"/>
    </ligandPart>
</feature>
<feature type="binding site" description="axial binding residue" evidence="6">
    <location>
        <position position="73"/>
    </location>
    <ligand>
        <name>heme c</name>
        <dbReference type="ChEBI" id="CHEBI:61717"/>
        <label>1</label>
    </ligand>
    <ligandPart>
        <name>Fe</name>
        <dbReference type="ChEBI" id="CHEBI:18248"/>
    </ligandPart>
</feature>
<sequence>MRKPLFIALVAVLALAFALPLIAADAPADGLKMEATKNPVIFNHSTHKSAKCVDCHHLVDGKENYKKCSDAGCHSAAAADKKNAGSYYKIVHDKKAKMPTCISCHADAAGADKEKKKALTGCKKSSCHP</sequence>
<dbReference type="GO" id="GO:0020037">
    <property type="term" value="F:heme binding"/>
    <property type="evidence" value="ECO:0007669"/>
    <property type="project" value="InterPro"/>
</dbReference>
<keyword evidence="5 6" id="KW-0408">Iron</keyword>
<organism evidence="9 10">
    <name type="scientific">Desulfovibrio subterraneus</name>
    <dbReference type="NCBI Taxonomy" id="2718620"/>
    <lineage>
        <taxon>Bacteria</taxon>
        <taxon>Pseudomonadati</taxon>
        <taxon>Thermodesulfobacteriota</taxon>
        <taxon>Desulfovibrionia</taxon>
        <taxon>Desulfovibrionales</taxon>
        <taxon>Desulfovibrionaceae</taxon>
        <taxon>Desulfovibrio</taxon>
    </lineage>
</organism>
<dbReference type="EMBL" id="BLVO01000012">
    <property type="protein sequence ID" value="GFM32468.1"/>
    <property type="molecule type" value="Genomic_DNA"/>
</dbReference>
<dbReference type="PRINTS" id="PR00609">
    <property type="entry name" value="CYTOCHROMEC3"/>
</dbReference>
<keyword evidence="4" id="KW-0249">Electron transport</keyword>
<comment type="cofactor">
    <cofactor evidence="6">
        <name>heme c</name>
        <dbReference type="ChEBI" id="CHEBI:61717"/>
    </cofactor>
    <text evidence="6">Binds 4 heme c groups covalently per monomer.</text>
</comment>
<keyword evidence="2 6" id="KW-0349">Heme</keyword>
<feature type="binding site" description="axial binding residue" evidence="6">
    <location>
        <position position="128"/>
    </location>
    <ligand>
        <name>heme c</name>
        <dbReference type="ChEBI" id="CHEBI:61717"/>
        <label>1</label>
    </ligand>
    <ligandPart>
        <name>Fe</name>
        <dbReference type="ChEBI" id="CHEBI:18248"/>
    </ligandPart>
</feature>
<feature type="binding site" description="axial binding residue" evidence="6">
    <location>
        <position position="47"/>
    </location>
    <ligand>
        <name>heme c</name>
        <dbReference type="ChEBI" id="CHEBI:61717"/>
        <label>1</label>
    </ligand>
    <ligandPart>
        <name>Fe</name>
        <dbReference type="ChEBI" id="CHEBI:18248"/>
    </ligandPart>
</feature>
<feature type="binding site" description="axial binding residue" evidence="6">
    <location>
        <position position="122"/>
    </location>
    <ligand>
        <name>heme c</name>
        <dbReference type="ChEBI" id="CHEBI:61717"/>
        <label>1</label>
    </ligand>
    <ligandPart>
        <name>Fe</name>
        <dbReference type="ChEBI" id="CHEBI:18248"/>
    </ligandPart>
</feature>
<evidence type="ECO:0000256" key="5">
    <source>
        <dbReference type="ARBA" id="ARBA00023004"/>
    </source>
</evidence>
<feature type="signal peptide" evidence="7">
    <location>
        <begin position="1"/>
        <end position="23"/>
    </location>
</feature>
<dbReference type="InterPro" id="IPR036280">
    <property type="entry name" value="Multihaem_cyt_sf"/>
</dbReference>
<feature type="binding site" description="axial binding residue" evidence="6">
    <location>
        <position position="57"/>
    </location>
    <ligand>
        <name>heme c</name>
        <dbReference type="ChEBI" id="CHEBI:61717"/>
        <label>1</label>
    </ligand>
    <ligandPart>
        <name>Fe</name>
        <dbReference type="ChEBI" id="CHEBI:18248"/>
    </ligandPart>
</feature>
<dbReference type="InterPro" id="IPR002322">
    <property type="entry name" value="Cyt_c_III"/>
</dbReference>
<proteinExistence type="predicted"/>
<evidence type="ECO:0000313" key="9">
    <source>
        <dbReference type="EMBL" id="GFM32468.1"/>
    </source>
</evidence>
<dbReference type="GO" id="GO:0046872">
    <property type="term" value="F:metal ion binding"/>
    <property type="evidence" value="ECO:0007669"/>
    <property type="project" value="UniProtKB-KW"/>
</dbReference>
<evidence type="ECO:0000256" key="2">
    <source>
        <dbReference type="ARBA" id="ARBA00022617"/>
    </source>
</evidence>